<evidence type="ECO:0000313" key="4">
    <source>
        <dbReference type="EMBL" id="SVA44764.1"/>
    </source>
</evidence>
<dbReference type="PANTHER" id="PTHR33408">
    <property type="entry name" value="TRANSPOSASE"/>
    <property type="match status" value="1"/>
</dbReference>
<sequence>MIYTKDQKTLNMFDPLDHLGPKRRKLLEQSWAFLFRREILSNLPVVQILPYYDSDNGAPTKELYSMLGLMLLQQSFDLTDKEAVKQFAFNFEWHYALGINDDSDQNTYVSEKTLWNMRRLLTENDLYQSLFDIPTRQIADLCGVDPSKQRLDSVHIFSNMRHLGRIGLFVRTIKKFLQYLKRQYPGPSGFGRLEKSLRDRYLSKEEGSVFSMVKPSETSKTLQNLAEDLFSIIRCYRDDPKLTSMKYYKLMLRLLEEQCIVGNDQDDGEKITIKPNREVPSDSLQNPSDPDATYDGHKGKGYQVQVAETYRTEDEAPALSLITHINVEPAHHHDSEALIPAIERTKKMGFAPEQMLTDTAYGSDENHQQAAGHEVELIAPVPGKEPKISIGLAEFNFSDKGEMIACPLGHAPIKLRNNKKTCSVFFDRNICSACTQFDQCPVKEGTHGCRIRFNQKQLRTAKRRALETTPEFKNLYRFRSGIEATFSEFDRKTGVKHLRVRGLKKVAFCATLKAAGINLFRANAFINRKNTDEPGPNRPFSLLVHAFEVIANTINRFQHCFVGRFEKNPFLRPGIL</sequence>
<evidence type="ECO:0000259" key="2">
    <source>
        <dbReference type="Pfam" id="PF05598"/>
    </source>
</evidence>
<feature type="compositionally biased region" description="Basic and acidic residues" evidence="1">
    <location>
        <begin position="268"/>
        <end position="280"/>
    </location>
</feature>
<feature type="domain" description="Transposase DDE" evidence="3">
    <location>
        <begin position="406"/>
        <end position="520"/>
    </location>
</feature>
<dbReference type="Pfam" id="PF05598">
    <property type="entry name" value="DUF772"/>
    <property type="match status" value="1"/>
</dbReference>
<evidence type="ECO:0008006" key="5">
    <source>
        <dbReference type="Google" id="ProtNLM"/>
    </source>
</evidence>
<feature type="domain" description="Transposase InsH N-terminal" evidence="2">
    <location>
        <begin position="48"/>
        <end position="119"/>
    </location>
</feature>
<dbReference type="Pfam" id="PF13751">
    <property type="entry name" value="DDE_Tnp_1_6"/>
    <property type="match status" value="1"/>
</dbReference>
<evidence type="ECO:0000256" key="1">
    <source>
        <dbReference type="SAM" id="MobiDB-lite"/>
    </source>
</evidence>
<proteinExistence type="predicted"/>
<dbReference type="EMBL" id="UINC01010028">
    <property type="protein sequence ID" value="SVA44764.1"/>
    <property type="molecule type" value="Genomic_DNA"/>
</dbReference>
<dbReference type="InterPro" id="IPR008490">
    <property type="entry name" value="Transposase_InsH_N"/>
</dbReference>
<protein>
    <recommendedName>
        <fullName evidence="5">Transposase DDE domain-containing protein</fullName>
    </recommendedName>
</protein>
<organism evidence="4">
    <name type="scientific">marine metagenome</name>
    <dbReference type="NCBI Taxonomy" id="408172"/>
    <lineage>
        <taxon>unclassified sequences</taxon>
        <taxon>metagenomes</taxon>
        <taxon>ecological metagenomes</taxon>
    </lineage>
</organism>
<gene>
    <name evidence="4" type="ORF">METZ01_LOCUS97618</name>
</gene>
<evidence type="ECO:0000259" key="3">
    <source>
        <dbReference type="Pfam" id="PF13751"/>
    </source>
</evidence>
<name>A0A381VWZ2_9ZZZZ</name>
<dbReference type="PANTHER" id="PTHR33408:SF2">
    <property type="entry name" value="TRANSPOSASE DDE DOMAIN-CONTAINING PROTEIN"/>
    <property type="match status" value="1"/>
</dbReference>
<dbReference type="InterPro" id="IPR025668">
    <property type="entry name" value="Tnp_DDE_dom"/>
</dbReference>
<accession>A0A381VWZ2</accession>
<dbReference type="AlphaFoldDB" id="A0A381VWZ2"/>
<feature type="region of interest" description="Disordered" evidence="1">
    <location>
        <begin position="266"/>
        <end position="298"/>
    </location>
</feature>
<reference evidence="4" key="1">
    <citation type="submission" date="2018-05" db="EMBL/GenBank/DDBJ databases">
        <authorList>
            <person name="Lanie J.A."/>
            <person name="Ng W.-L."/>
            <person name="Kazmierczak K.M."/>
            <person name="Andrzejewski T.M."/>
            <person name="Davidsen T.M."/>
            <person name="Wayne K.J."/>
            <person name="Tettelin H."/>
            <person name="Glass J.I."/>
            <person name="Rusch D."/>
            <person name="Podicherti R."/>
            <person name="Tsui H.-C.T."/>
            <person name="Winkler M.E."/>
        </authorList>
    </citation>
    <scope>NUCLEOTIDE SEQUENCE</scope>
</reference>